<evidence type="ECO:0000313" key="2">
    <source>
        <dbReference type="Proteomes" id="UP000823598"/>
    </source>
</evidence>
<name>A0A9D9IPS1_9BACT</name>
<dbReference type="NCBIfam" id="TIGR04131">
    <property type="entry name" value="Bac_Flav_CTERM"/>
    <property type="match status" value="1"/>
</dbReference>
<reference evidence="1" key="1">
    <citation type="submission" date="2020-10" db="EMBL/GenBank/DDBJ databases">
        <authorList>
            <person name="Gilroy R."/>
        </authorList>
    </citation>
    <scope>NUCLEOTIDE SEQUENCE</scope>
    <source>
        <strain evidence="1">6919</strain>
    </source>
</reference>
<dbReference type="Pfam" id="PF13585">
    <property type="entry name" value="CHU_C"/>
    <property type="match status" value="1"/>
</dbReference>
<dbReference type="InterPro" id="IPR026341">
    <property type="entry name" value="T9SS_type_B"/>
</dbReference>
<comment type="caution">
    <text evidence="1">The sequence shown here is derived from an EMBL/GenBank/DDBJ whole genome shotgun (WGS) entry which is preliminary data.</text>
</comment>
<proteinExistence type="predicted"/>
<accession>A0A9D9IPS1</accession>
<dbReference type="Proteomes" id="UP000823598">
    <property type="component" value="Unassembled WGS sequence"/>
</dbReference>
<protein>
    <submittedName>
        <fullName evidence="1">Gliding motility-associated C-terminal domain-containing protein</fullName>
    </submittedName>
</protein>
<sequence>MREVYKVIYLVIAFQICSVGLSNAVELSFGHNAYEVVSIEPEASTGLEKIYVLHDLSGVEMSYMPQSDGANVEWSRFDESGGGYAVPVTGVTFDGMKYTLQNPEGNCGYIINENNRQYCFWLVDYSRYQFSINAISFPDMQDCGVATLEVDAQCEPIMFYTINGVPQELDRQIMISYNTLEWDEENLLYNQKEVELSYENISERVVLTAPLCNTEFVISGDRFLKEWNEERSLVSGTYETISIEIQATATQTIRENDNEQKDESSELGGSAPVEIEFQSYCTDAVAHKEWMIARDAEFTDVDLRLNEDDITHIFQENGTFYVKFVGSNADGTCVTESEVFQVSVGESALDCPNAFSPNATEGVNDEWKVSYKSIVSFSCWIFDRYGNQMCSFTDPAMGWDGKYKGKFVKPGVYYYVIEALGADGKEYKLKGDINILKSSK</sequence>
<dbReference type="AlphaFoldDB" id="A0A9D9IPS1"/>
<gene>
    <name evidence="1" type="ORF">IAB88_07715</name>
</gene>
<reference evidence="1" key="2">
    <citation type="journal article" date="2021" name="PeerJ">
        <title>Extensive microbial diversity within the chicken gut microbiome revealed by metagenomics and culture.</title>
        <authorList>
            <person name="Gilroy R."/>
            <person name="Ravi A."/>
            <person name="Getino M."/>
            <person name="Pursley I."/>
            <person name="Horton D.L."/>
            <person name="Alikhan N.F."/>
            <person name="Baker D."/>
            <person name="Gharbi K."/>
            <person name="Hall N."/>
            <person name="Watson M."/>
            <person name="Adriaenssens E.M."/>
            <person name="Foster-Nyarko E."/>
            <person name="Jarju S."/>
            <person name="Secka A."/>
            <person name="Antonio M."/>
            <person name="Oren A."/>
            <person name="Chaudhuri R.R."/>
            <person name="La Ragione R."/>
            <person name="Hildebrand F."/>
            <person name="Pallen M.J."/>
        </authorList>
    </citation>
    <scope>NUCLEOTIDE SEQUENCE</scope>
    <source>
        <strain evidence="1">6919</strain>
    </source>
</reference>
<organism evidence="1 2">
    <name type="scientific">Candidatus Limisoma faecipullorum</name>
    <dbReference type="NCBI Taxonomy" id="2840854"/>
    <lineage>
        <taxon>Bacteria</taxon>
        <taxon>Pseudomonadati</taxon>
        <taxon>Bacteroidota</taxon>
        <taxon>Bacteroidia</taxon>
        <taxon>Bacteroidales</taxon>
        <taxon>Candidatus Limisoma</taxon>
    </lineage>
</organism>
<dbReference type="EMBL" id="JADIMC010000087">
    <property type="protein sequence ID" value="MBO8476864.1"/>
    <property type="molecule type" value="Genomic_DNA"/>
</dbReference>
<evidence type="ECO:0000313" key="1">
    <source>
        <dbReference type="EMBL" id="MBO8476864.1"/>
    </source>
</evidence>